<sequence>MRRALPALMVAGAVSAAVAMPAAAREFPCGIKGCDFGAGTGDCSFSSLAQCQATASGRDASCAANPYFNAKAEMQTDRSRQSRRRF</sequence>
<protein>
    <recommendedName>
        <fullName evidence="4">DUF3551 domain-containing protein</fullName>
    </recommendedName>
</protein>
<feature type="chain" id="PRO_5006444881" description="DUF3551 domain-containing protein" evidence="1">
    <location>
        <begin position="20"/>
        <end position="86"/>
    </location>
</feature>
<dbReference type="InterPro" id="IPR021937">
    <property type="entry name" value="DUF3551"/>
</dbReference>
<gene>
    <name evidence="2" type="ORF">CQ13_25845</name>
</gene>
<feature type="signal peptide" evidence="1">
    <location>
        <begin position="1"/>
        <end position="19"/>
    </location>
</feature>
<dbReference type="Proteomes" id="UP000052023">
    <property type="component" value="Unassembled WGS sequence"/>
</dbReference>
<name>A0A0R3N2Y7_9BRAD</name>
<proteinExistence type="predicted"/>
<dbReference type="OrthoDB" id="8255753at2"/>
<dbReference type="RefSeq" id="WP_057844308.1">
    <property type="nucleotide sequence ID" value="NZ_LLYA01000155.1"/>
</dbReference>
<reference evidence="2 3" key="1">
    <citation type="submission" date="2014-03" db="EMBL/GenBank/DDBJ databases">
        <title>Bradyrhizobium valentinum sp. nov., isolated from effective nodules of Lupinus mariae-josephae, a lupine endemic of basic-lime soils in Eastern Spain.</title>
        <authorList>
            <person name="Duran D."/>
            <person name="Rey L."/>
            <person name="Navarro A."/>
            <person name="Busquets A."/>
            <person name="Imperial J."/>
            <person name="Ruiz-Argueso T."/>
        </authorList>
    </citation>
    <scope>NUCLEOTIDE SEQUENCE [LARGE SCALE GENOMIC DNA]</scope>
    <source>
        <strain evidence="2 3">Ro19</strain>
    </source>
</reference>
<evidence type="ECO:0000256" key="1">
    <source>
        <dbReference type="SAM" id="SignalP"/>
    </source>
</evidence>
<accession>A0A0R3N2Y7</accession>
<evidence type="ECO:0000313" key="3">
    <source>
        <dbReference type="Proteomes" id="UP000052023"/>
    </source>
</evidence>
<organism evidence="2 3">
    <name type="scientific">Bradyrhizobium retamae</name>
    <dbReference type="NCBI Taxonomy" id="1300035"/>
    <lineage>
        <taxon>Bacteria</taxon>
        <taxon>Pseudomonadati</taxon>
        <taxon>Pseudomonadota</taxon>
        <taxon>Alphaproteobacteria</taxon>
        <taxon>Hyphomicrobiales</taxon>
        <taxon>Nitrobacteraceae</taxon>
        <taxon>Bradyrhizobium</taxon>
    </lineage>
</organism>
<dbReference type="AlphaFoldDB" id="A0A0R3N2Y7"/>
<dbReference type="EMBL" id="LLYA01000155">
    <property type="protein sequence ID" value="KRR24397.1"/>
    <property type="molecule type" value="Genomic_DNA"/>
</dbReference>
<evidence type="ECO:0008006" key="4">
    <source>
        <dbReference type="Google" id="ProtNLM"/>
    </source>
</evidence>
<keyword evidence="3" id="KW-1185">Reference proteome</keyword>
<comment type="caution">
    <text evidence="2">The sequence shown here is derived from an EMBL/GenBank/DDBJ whole genome shotgun (WGS) entry which is preliminary data.</text>
</comment>
<dbReference type="Pfam" id="PF12071">
    <property type="entry name" value="DUF3551"/>
    <property type="match status" value="1"/>
</dbReference>
<keyword evidence="1" id="KW-0732">Signal</keyword>
<evidence type="ECO:0000313" key="2">
    <source>
        <dbReference type="EMBL" id="KRR24397.1"/>
    </source>
</evidence>